<sequence>KKNLERLSRLGEAVVDSQGGLDKVEPQQFVEETGKAGLVKLYHLATPEILAKMGAGDKVYLKVDGSNLIAENAQEEFLGRVELGHGQRLLKLMEGGNKYSAAIVSSVEGMVTVIVREVYQDPAQVGRPSFPAKEFKSPRPYITDKVRREIEEYEEGEEELGYTIVGGGELELTPEDTAKLDDKDYNEDNNEE</sequence>
<evidence type="ECO:0000256" key="1">
    <source>
        <dbReference type="SAM" id="MobiDB-lite"/>
    </source>
</evidence>
<gene>
    <name evidence="2" type="ORF">S03H2_54929</name>
</gene>
<accession>X1IX44</accession>
<feature type="region of interest" description="Disordered" evidence="1">
    <location>
        <begin position="171"/>
        <end position="192"/>
    </location>
</feature>
<dbReference type="EMBL" id="BARU01035056">
    <property type="protein sequence ID" value="GAH70669.1"/>
    <property type="molecule type" value="Genomic_DNA"/>
</dbReference>
<evidence type="ECO:0000313" key="2">
    <source>
        <dbReference type="EMBL" id="GAH70669.1"/>
    </source>
</evidence>
<feature type="non-terminal residue" evidence="2">
    <location>
        <position position="1"/>
    </location>
</feature>
<reference evidence="2" key="1">
    <citation type="journal article" date="2014" name="Front. Microbiol.">
        <title>High frequency of phylogenetically diverse reductive dehalogenase-homologous genes in deep subseafloor sedimentary metagenomes.</title>
        <authorList>
            <person name="Kawai M."/>
            <person name="Futagami T."/>
            <person name="Toyoda A."/>
            <person name="Takaki Y."/>
            <person name="Nishi S."/>
            <person name="Hori S."/>
            <person name="Arai W."/>
            <person name="Tsubouchi T."/>
            <person name="Morono Y."/>
            <person name="Uchiyama I."/>
            <person name="Ito T."/>
            <person name="Fujiyama A."/>
            <person name="Inagaki F."/>
            <person name="Takami H."/>
        </authorList>
    </citation>
    <scope>NUCLEOTIDE SEQUENCE</scope>
    <source>
        <strain evidence="2">Expedition CK06-06</strain>
    </source>
</reference>
<name>X1IX44_9ZZZZ</name>
<organism evidence="2">
    <name type="scientific">marine sediment metagenome</name>
    <dbReference type="NCBI Taxonomy" id="412755"/>
    <lineage>
        <taxon>unclassified sequences</taxon>
        <taxon>metagenomes</taxon>
        <taxon>ecological metagenomes</taxon>
    </lineage>
</organism>
<dbReference type="AlphaFoldDB" id="X1IX44"/>
<proteinExistence type="predicted"/>
<comment type="caution">
    <text evidence="2">The sequence shown here is derived from an EMBL/GenBank/DDBJ whole genome shotgun (WGS) entry which is preliminary data.</text>
</comment>
<protein>
    <submittedName>
        <fullName evidence="2">Uncharacterized protein</fullName>
    </submittedName>
</protein>